<organism evidence="2 3">
    <name type="scientific">Virgibacillus xinjiangensis</name>
    <dbReference type="NCBI Taxonomy" id="393090"/>
    <lineage>
        <taxon>Bacteria</taxon>
        <taxon>Bacillati</taxon>
        <taxon>Bacillota</taxon>
        <taxon>Bacilli</taxon>
        <taxon>Bacillales</taxon>
        <taxon>Bacillaceae</taxon>
        <taxon>Virgibacillus</taxon>
    </lineage>
</organism>
<dbReference type="Gene3D" id="1.20.1250.20">
    <property type="entry name" value="MFS general substrate transporter like domains"/>
    <property type="match status" value="1"/>
</dbReference>
<feature type="transmembrane region" description="Helical" evidence="1">
    <location>
        <begin position="155"/>
        <end position="175"/>
    </location>
</feature>
<dbReference type="InterPro" id="IPR036259">
    <property type="entry name" value="MFS_trans_sf"/>
</dbReference>
<sequence length="492" mass="54432">MSHTTAQQNQNYHTARMWQIALFSLNNSATNLYNFAIGFVSYYATGIAGLTVAVVSIILTSMRVFDGVTDPIIGYIIDKTESKLGKFRPLIILGNVILAGSILIMYNVTHMLPESMQFLFFIAIYVVYIIGYTLQTAVTKAGQTVLTNHPKQRPLFSVFDGVFTMLVYGGGQFFVASNLVVKYNDEFSLALFTELNMYVVIISALLSVCSVIAIWNKDRKEFYGLAENTVKTSFREYLPVLKKNRPLQMLIIAASTDKLASSSTRQPAVAVMFFGILIGDYALSGTISLVTMVPVLIISVLGSIYARKVGLKRSFVRGSWGALLAGAIIMIMMLMIDPTTISMDNMGVNTWMFLILITAFLGLGGLTNALVIPMIADVSDYETYKSGRYIPGMLGTIFSFVDKLISSLAPAIVGFMLAMIGYQEEFPQIGESLTTALFIMSLVLYLGIPILGYIASLLAMKFYTLDDKRMREVQEGIAEMKKIDMDQQEQVQ</sequence>
<dbReference type="Proteomes" id="UP001595279">
    <property type="component" value="Unassembled WGS sequence"/>
</dbReference>
<accession>A0ABV7CSJ2</accession>
<feature type="transmembrane region" description="Helical" evidence="1">
    <location>
        <begin position="32"/>
        <end position="59"/>
    </location>
</feature>
<protein>
    <submittedName>
        <fullName evidence="2">MFS transporter</fullName>
    </submittedName>
</protein>
<dbReference type="PANTHER" id="PTHR11328">
    <property type="entry name" value="MAJOR FACILITATOR SUPERFAMILY DOMAIN-CONTAINING PROTEIN"/>
    <property type="match status" value="1"/>
</dbReference>
<dbReference type="InterPro" id="IPR039672">
    <property type="entry name" value="MFS_2"/>
</dbReference>
<reference evidence="3" key="1">
    <citation type="journal article" date="2019" name="Int. J. Syst. Evol. Microbiol.">
        <title>The Global Catalogue of Microorganisms (GCM) 10K type strain sequencing project: providing services to taxonomists for standard genome sequencing and annotation.</title>
        <authorList>
            <consortium name="The Broad Institute Genomics Platform"/>
            <consortium name="The Broad Institute Genome Sequencing Center for Infectious Disease"/>
            <person name="Wu L."/>
            <person name="Ma J."/>
        </authorList>
    </citation>
    <scope>NUCLEOTIDE SEQUENCE [LARGE SCALE GENOMIC DNA]</scope>
    <source>
        <strain evidence="3">KCTC 13128</strain>
    </source>
</reference>
<feature type="transmembrane region" description="Helical" evidence="1">
    <location>
        <begin position="318"/>
        <end position="336"/>
    </location>
</feature>
<name>A0ABV7CSJ2_9BACI</name>
<dbReference type="SUPFAM" id="SSF103473">
    <property type="entry name" value="MFS general substrate transporter"/>
    <property type="match status" value="1"/>
</dbReference>
<feature type="transmembrane region" description="Helical" evidence="1">
    <location>
        <begin position="115"/>
        <end position="134"/>
    </location>
</feature>
<gene>
    <name evidence="2" type="ORF">ACFOGI_02870</name>
</gene>
<keyword evidence="1" id="KW-0472">Membrane</keyword>
<feature type="transmembrane region" description="Helical" evidence="1">
    <location>
        <begin position="434"/>
        <end position="460"/>
    </location>
</feature>
<comment type="caution">
    <text evidence="2">The sequence shown here is derived from an EMBL/GenBank/DDBJ whole genome shotgun (WGS) entry which is preliminary data.</text>
</comment>
<feature type="transmembrane region" description="Helical" evidence="1">
    <location>
        <begin position="397"/>
        <end position="422"/>
    </location>
</feature>
<keyword evidence="1" id="KW-1133">Transmembrane helix</keyword>
<feature type="transmembrane region" description="Helical" evidence="1">
    <location>
        <begin position="289"/>
        <end position="306"/>
    </location>
</feature>
<evidence type="ECO:0000256" key="1">
    <source>
        <dbReference type="SAM" id="Phobius"/>
    </source>
</evidence>
<dbReference type="RefSeq" id="WP_390268130.1">
    <property type="nucleotide sequence ID" value="NZ_JBHRSA010000005.1"/>
</dbReference>
<dbReference type="Pfam" id="PF13347">
    <property type="entry name" value="MFS_2"/>
    <property type="match status" value="1"/>
</dbReference>
<dbReference type="PANTHER" id="PTHR11328:SF24">
    <property type="entry name" value="MAJOR FACILITATOR SUPERFAMILY (MFS) PROFILE DOMAIN-CONTAINING PROTEIN"/>
    <property type="match status" value="1"/>
</dbReference>
<feature type="transmembrane region" description="Helical" evidence="1">
    <location>
        <begin position="351"/>
        <end position="376"/>
    </location>
</feature>
<dbReference type="EMBL" id="JBHRSA010000005">
    <property type="protein sequence ID" value="MFC3039190.1"/>
    <property type="molecule type" value="Genomic_DNA"/>
</dbReference>
<evidence type="ECO:0000313" key="3">
    <source>
        <dbReference type="Proteomes" id="UP001595279"/>
    </source>
</evidence>
<keyword evidence="3" id="KW-1185">Reference proteome</keyword>
<feature type="transmembrane region" description="Helical" evidence="1">
    <location>
        <begin position="90"/>
        <end position="109"/>
    </location>
</feature>
<keyword evidence="1" id="KW-0812">Transmembrane</keyword>
<feature type="transmembrane region" description="Helical" evidence="1">
    <location>
        <begin position="195"/>
        <end position="215"/>
    </location>
</feature>
<evidence type="ECO:0000313" key="2">
    <source>
        <dbReference type="EMBL" id="MFC3039190.1"/>
    </source>
</evidence>
<proteinExistence type="predicted"/>